<dbReference type="Proteomes" id="UP001597389">
    <property type="component" value="Unassembled WGS sequence"/>
</dbReference>
<accession>A0ABW4Z9V0</accession>
<dbReference type="RefSeq" id="WP_377088217.1">
    <property type="nucleotide sequence ID" value="NZ_JBHSJL010000014.1"/>
</dbReference>
<evidence type="ECO:0000313" key="2">
    <source>
        <dbReference type="Proteomes" id="UP001597389"/>
    </source>
</evidence>
<sequence>MLIGPPVQMPPWIREHFAPEQRSAVDYLRRQIDESMLKEIAEADYAQDVSKHLAALMPIWNDCELAELNHWFPMEVLELIRWSEPEAPNWQPGSTGLRGHKLRAFSCAVLLATPNFEPDKETLIQMLDSLAWLGAEAQAATARFLVWRLDSIGHEEDRPFFALALAAIIQSITAPLPTAKEQDLADWVAGEEFFERAYLAEFHESYQDSPWMFGLSYNNIRNNRWKALIRSVQERSNEGPFGRMLADNYKA</sequence>
<proteinExistence type="predicted"/>
<comment type="caution">
    <text evidence="1">The sequence shown here is derived from an EMBL/GenBank/DDBJ whole genome shotgun (WGS) entry which is preliminary data.</text>
</comment>
<organism evidence="1 2">
    <name type="scientific">Rubritalea tangerina</name>
    <dbReference type="NCBI Taxonomy" id="430798"/>
    <lineage>
        <taxon>Bacteria</taxon>
        <taxon>Pseudomonadati</taxon>
        <taxon>Verrucomicrobiota</taxon>
        <taxon>Verrucomicrobiia</taxon>
        <taxon>Verrucomicrobiales</taxon>
        <taxon>Rubritaleaceae</taxon>
        <taxon>Rubritalea</taxon>
    </lineage>
</organism>
<dbReference type="EMBL" id="JBHUJB010000033">
    <property type="protein sequence ID" value="MFD2158773.1"/>
    <property type="molecule type" value="Genomic_DNA"/>
</dbReference>
<reference evidence="2" key="1">
    <citation type="journal article" date="2019" name="Int. J. Syst. Evol. Microbiol.">
        <title>The Global Catalogue of Microorganisms (GCM) 10K type strain sequencing project: providing services to taxonomists for standard genome sequencing and annotation.</title>
        <authorList>
            <consortium name="The Broad Institute Genomics Platform"/>
            <consortium name="The Broad Institute Genome Sequencing Center for Infectious Disease"/>
            <person name="Wu L."/>
            <person name="Ma J."/>
        </authorList>
    </citation>
    <scope>NUCLEOTIDE SEQUENCE [LARGE SCALE GENOMIC DNA]</scope>
    <source>
        <strain evidence="2">CCUG 57942</strain>
    </source>
</reference>
<name>A0ABW4Z9V0_9BACT</name>
<protein>
    <submittedName>
        <fullName evidence="1">Uncharacterized protein</fullName>
    </submittedName>
</protein>
<gene>
    <name evidence="1" type="ORF">ACFSW8_07685</name>
</gene>
<keyword evidence="2" id="KW-1185">Reference proteome</keyword>
<evidence type="ECO:0000313" key="1">
    <source>
        <dbReference type="EMBL" id="MFD2158773.1"/>
    </source>
</evidence>